<evidence type="ECO:0000313" key="1">
    <source>
        <dbReference type="EMBL" id="JAH24927.1"/>
    </source>
</evidence>
<dbReference type="AlphaFoldDB" id="A0A0E9R825"/>
<accession>A0A0E9R825</accession>
<protein>
    <submittedName>
        <fullName evidence="1">Uncharacterized protein</fullName>
    </submittedName>
</protein>
<dbReference type="EMBL" id="GBXM01083650">
    <property type="protein sequence ID" value="JAH24927.1"/>
    <property type="molecule type" value="Transcribed_RNA"/>
</dbReference>
<sequence length="92" mass="10774">MIPIWLMGFWSKYSSTKYSISFRMQASLLGFRSWSSIVLELSITTYMWRIMPSRICPWLSNTLFLLVWKRMSSTEALSDPDSSSFKTSQVRS</sequence>
<proteinExistence type="predicted"/>
<reference evidence="1" key="2">
    <citation type="journal article" date="2015" name="Fish Shellfish Immunol.">
        <title>Early steps in the European eel (Anguilla anguilla)-Vibrio vulnificus interaction in the gills: Role of the RtxA13 toxin.</title>
        <authorList>
            <person name="Callol A."/>
            <person name="Pajuelo D."/>
            <person name="Ebbesson L."/>
            <person name="Teles M."/>
            <person name="MacKenzie S."/>
            <person name="Amaro C."/>
        </authorList>
    </citation>
    <scope>NUCLEOTIDE SEQUENCE</scope>
</reference>
<reference evidence="1" key="1">
    <citation type="submission" date="2014-11" db="EMBL/GenBank/DDBJ databases">
        <authorList>
            <person name="Amaro Gonzalez C."/>
        </authorList>
    </citation>
    <scope>NUCLEOTIDE SEQUENCE</scope>
</reference>
<name>A0A0E9R825_ANGAN</name>
<organism evidence="1">
    <name type="scientific">Anguilla anguilla</name>
    <name type="common">European freshwater eel</name>
    <name type="synonym">Muraena anguilla</name>
    <dbReference type="NCBI Taxonomy" id="7936"/>
    <lineage>
        <taxon>Eukaryota</taxon>
        <taxon>Metazoa</taxon>
        <taxon>Chordata</taxon>
        <taxon>Craniata</taxon>
        <taxon>Vertebrata</taxon>
        <taxon>Euteleostomi</taxon>
        <taxon>Actinopterygii</taxon>
        <taxon>Neopterygii</taxon>
        <taxon>Teleostei</taxon>
        <taxon>Anguilliformes</taxon>
        <taxon>Anguillidae</taxon>
        <taxon>Anguilla</taxon>
    </lineage>
</organism>